<dbReference type="Proteomes" id="UP000829196">
    <property type="component" value="Unassembled WGS sequence"/>
</dbReference>
<reference evidence="1" key="1">
    <citation type="journal article" date="2022" name="Front. Genet.">
        <title>Chromosome-Scale Assembly of the Dendrobium nobile Genome Provides Insights Into the Molecular Mechanism of the Biosynthesis of the Medicinal Active Ingredient of Dendrobium.</title>
        <authorList>
            <person name="Xu Q."/>
            <person name="Niu S.-C."/>
            <person name="Li K.-L."/>
            <person name="Zheng P.-J."/>
            <person name="Zhang X.-J."/>
            <person name="Jia Y."/>
            <person name="Liu Y."/>
            <person name="Niu Y.-X."/>
            <person name="Yu L.-H."/>
            <person name="Chen D.-F."/>
            <person name="Zhang G.-Q."/>
        </authorList>
    </citation>
    <scope>NUCLEOTIDE SEQUENCE</scope>
    <source>
        <tissue evidence="1">Leaf</tissue>
    </source>
</reference>
<name>A0A8T3AQH9_DENNO</name>
<evidence type="ECO:0000313" key="1">
    <source>
        <dbReference type="EMBL" id="KAI0498629.1"/>
    </source>
</evidence>
<dbReference type="AlphaFoldDB" id="A0A8T3AQH9"/>
<protein>
    <submittedName>
        <fullName evidence="1">Uncharacterized protein</fullName>
    </submittedName>
</protein>
<sequence length="83" mass="9181">MGLESLVVCVFIRALIPKRRPTPAHFRLFLPVDILRGDSFTLFACGLRTYRWLVGSENSLIITPAGADGMSDEVNLLVEYAIG</sequence>
<dbReference type="EMBL" id="JAGYWB010000014">
    <property type="protein sequence ID" value="KAI0498629.1"/>
    <property type="molecule type" value="Genomic_DNA"/>
</dbReference>
<proteinExistence type="predicted"/>
<evidence type="ECO:0000313" key="2">
    <source>
        <dbReference type="Proteomes" id="UP000829196"/>
    </source>
</evidence>
<keyword evidence="2" id="KW-1185">Reference proteome</keyword>
<gene>
    <name evidence="1" type="ORF">KFK09_019519</name>
</gene>
<accession>A0A8T3AQH9</accession>
<comment type="caution">
    <text evidence="1">The sequence shown here is derived from an EMBL/GenBank/DDBJ whole genome shotgun (WGS) entry which is preliminary data.</text>
</comment>
<organism evidence="1 2">
    <name type="scientific">Dendrobium nobile</name>
    <name type="common">Orchid</name>
    <dbReference type="NCBI Taxonomy" id="94219"/>
    <lineage>
        <taxon>Eukaryota</taxon>
        <taxon>Viridiplantae</taxon>
        <taxon>Streptophyta</taxon>
        <taxon>Embryophyta</taxon>
        <taxon>Tracheophyta</taxon>
        <taxon>Spermatophyta</taxon>
        <taxon>Magnoliopsida</taxon>
        <taxon>Liliopsida</taxon>
        <taxon>Asparagales</taxon>
        <taxon>Orchidaceae</taxon>
        <taxon>Epidendroideae</taxon>
        <taxon>Malaxideae</taxon>
        <taxon>Dendrobiinae</taxon>
        <taxon>Dendrobium</taxon>
    </lineage>
</organism>